<dbReference type="SUPFAM" id="SSF50341">
    <property type="entry name" value="CheW-like"/>
    <property type="match status" value="1"/>
</dbReference>
<reference evidence="2" key="1">
    <citation type="journal article" date="2006" name="DNA Seq.">
        <title>A chemotaxis operon in the bacterium Desulfovibrio gigas is induced under several growth conditions.</title>
        <authorList>
            <person name="Felix R."/>
            <person name="Rodrigues R."/>
            <person name="Machado P."/>
            <person name="Oliveira S."/>
            <person name="Rodrigues-Pousada C."/>
        </authorList>
    </citation>
    <scope>NUCLEOTIDE SEQUENCE</scope>
</reference>
<dbReference type="AlphaFoldDB" id="Q2TM66"/>
<protein>
    <submittedName>
        <fullName evidence="2">CheW</fullName>
    </submittedName>
</protein>
<dbReference type="GO" id="GO:0007165">
    <property type="term" value="P:signal transduction"/>
    <property type="evidence" value="ECO:0007669"/>
    <property type="project" value="InterPro"/>
</dbReference>
<dbReference type="Pfam" id="PF01584">
    <property type="entry name" value="CheW"/>
    <property type="match status" value="1"/>
</dbReference>
<dbReference type="PROSITE" id="PS50851">
    <property type="entry name" value="CHEW"/>
    <property type="match status" value="1"/>
</dbReference>
<gene>
    <name evidence="2" type="primary">cheW1</name>
</gene>
<dbReference type="EMBL" id="AY833420">
    <property type="protein sequence ID" value="AAX37305.1"/>
    <property type="molecule type" value="Genomic_DNA"/>
</dbReference>
<dbReference type="PANTHER" id="PTHR22617">
    <property type="entry name" value="CHEMOTAXIS SENSOR HISTIDINE KINASE-RELATED"/>
    <property type="match status" value="1"/>
</dbReference>
<name>Q2TM66_MEGGA</name>
<accession>Q2TM66</accession>
<organism evidence="2">
    <name type="scientific">Megalodesulfovibrio gigas</name>
    <name type="common">Desulfovibrio gigas</name>
    <dbReference type="NCBI Taxonomy" id="879"/>
    <lineage>
        <taxon>Bacteria</taxon>
        <taxon>Pseudomonadati</taxon>
        <taxon>Thermodesulfobacteriota</taxon>
        <taxon>Desulfovibrionia</taxon>
        <taxon>Desulfovibrionales</taxon>
        <taxon>Desulfovibrionaceae</taxon>
        <taxon>Megalodesulfovibrio</taxon>
    </lineage>
</organism>
<evidence type="ECO:0000313" key="2">
    <source>
        <dbReference type="EMBL" id="AAX37305.1"/>
    </source>
</evidence>
<dbReference type="InterPro" id="IPR036061">
    <property type="entry name" value="CheW-like_dom_sf"/>
</dbReference>
<dbReference type="SMART" id="SM00260">
    <property type="entry name" value="CheW"/>
    <property type="match status" value="1"/>
</dbReference>
<evidence type="ECO:0000259" key="1">
    <source>
        <dbReference type="PROSITE" id="PS50851"/>
    </source>
</evidence>
<dbReference type="OMA" id="HTMYRVP"/>
<dbReference type="PANTHER" id="PTHR22617:SF23">
    <property type="entry name" value="CHEMOTAXIS PROTEIN CHEW"/>
    <property type="match status" value="1"/>
</dbReference>
<dbReference type="InterPro" id="IPR002545">
    <property type="entry name" value="CheW-lke_dom"/>
</dbReference>
<proteinExistence type="predicted"/>
<sequence>MSKSPEEYFQRHDFATQSKEARLSEGEQVFLEKYVGVKPEDVLDKLGLDAPMEPRAVALSQAVDAATGHAVEPAEVEETSADLALVRDFEGALRKLPDLQLVSFFLGSQEFTIPIQAVQEVIRYVEPTKLPESPPYLAGMVNLRGTITACIKLATLMGMGEAETSDHATPRSRFIIVCRRQGLQVGLLVEQVATMYRVSQDQIEWNIEQRMGGMVEIVTALMRRGEELLGIISIDKIVEKVLKQ</sequence>
<dbReference type="InterPro" id="IPR039315">
    <property type="entry name" value="CheW"/>
</dbReference>
<dbReference type="GO" id="GO:0005829">
    <property type="term" value="C:cytosol"/>
    <property type="evidence" value="ECO:0007669"/>
    <property type="project" value="TreeGrafter"/>
</dbReference>
<dbReference type="GO" id="GO:0006935">
    <property type="term" value="P:chemotaxis"/>
    <property type="evidence" value="ECO:0007669"/>
    <property type="project" value="InterPro"/>
</dbReference>
<dbReference type="Gene3D" id="2.30.30.40">
    <property type="entry name" value="SH3 Domains"/>
    <property type="match status" value="1"/>
</dbReference>
<feature type="domain" description="CheW-like" evidence="1">
    <location>
        <begin position="98"/>
        <end position="243"/>
    </location>
</feature>
<dbReference type="Gene3D" id="2.40.50.180">
    <property type="entry name" value="CheA-289, Domain 4"/>
    <property type="match status" value="1"/>
</dbReference>